<dbReference type="Gene3D" id="2.60.120.390">
    <property type="entry name" value="Olfactory marker"/>
    <property type="match status" value="1"/>
</dbReference>
<accession>A0A444UYG0</accession>
<dbReference type="PANTHER" id="PTHR15357">
    <property type="entry name" value="OLFACTORY MARKER PROTEIN"/>
    <property type="match status" value="1"/>
</dbReference>
<dbReference type="EMBL" id="SCEB01004978">
    <property type="protein sequence ID" value="RXM93221.1"/>
    <property type="molecule type" value="Genomic_DNA"/>
</dbReference>
<dbReference type="Pfam" id="PF06554">
    <property type="entry name" value="Olfactory_mark"/>
    <property type="match status" value="1"/>
</dbReference>
<protein>
    <submittedName>
        <fullName evidence="1">Olfactory marker protein</fullName>
    </submittedName>
</protein>
<gene>
    <name evidence="1" type="ORF">EOD39_19312</name>
</gene>
<keyword evidence="2" id="KW-1185">Reference proteome</keyword>
<comment type="caution">
    <text evidence="1">The sequence shown here is derived from an EMBL/GenBank/DDBJ whole genome shotgun (WGS) entry which is preliminary data.</text>
</comment>
<evidence type="ECO:0000313" key="1">
    <source>
        <dbReference type="EMBL" id="RXM93221.1"/>
    </source>
</evidence>
<name>A0A444UYG0_ACIRT</name>
<dbReference type="AlphaFoldDB" id="A0A444UYG0"/>
<organism evidence="1 2">
    <name type="scientific">Acipenser ruthenus</name>
    <name type="common">Sterlet sturgeon</name>
    <dbReference type="NCBI Taxonomy" id="7906"/>
    <lineage>
        <taxon>Eukaryota</taxon>
        <taxon>Metazoa</taxon>
        <taxon>Chordata</taxon>
        <taxon>Craniata</taxon>
        <taxon>Vertebrata</taxon>
        <taxon>Euteleostomi</taxon>
        <taxon>Actinopterygii</taxon>
        <taxon>Chondrostei</taxon>
        <taxon>Acipenseriformes</taxon>
        <taxon>Acipenseridae</taxon>
        <taxon>Acipenser</taxon>
    </lineage>
</organism>
<evidence type="ECO:0000313" key="2">
    <source>
        <dbReference type="Proteomes" id="UP000289886"/>
    </source>
</evidence>
<reference evidence="1 2" key="1">
    <citation type="submission" date="2019-01" db="EMBL/GenBank/DDBJ databases">
        <title>Draft Genome and Complete Hox-Cluster Characterization of the Sterlet Sturgeon (Acipenser ruthenus).</title>
        <authorList>
            <person name="Wei Q."/>
        </authorList>
    </citation>
    <scope>NUCLEOTIDE SEQUENCE [LARGE SCALE GENOMIC DNA]</scope>
    <source>
        <strain evidence="1">WHYD16114868_AA</strain>
        <tissue evidence="1">Blood</tissue>
    </source>
</reference>
<dbReference type="PANTHER" id="PTHR15357:SF0">
    <property type="entry name" value="OLFACTORY MARKER PROTEIN"/>
    <property type="match status" value="1"/>
</dbReference>
<proteinExistence type="predicted"/>
<dbReference type="InterPro" id="IPR009103">
    <property type="entry name" value="Olfactory_marker"/>
</dbReference>
<dbReference type="Proteomes" id="UP000289886">
    <property type="component" value="Unassembled WGS sequence"/>
</dbReference>
<dbReference type="GO" id="GO:0007608">
    <property type="term" value="P:sensory perception of smell"/>
    <property type="evidence" value="ECO:0007669"/>
    <property type="project" value="InterPro"/>
</dbReference>
<sequence length="155" mass="18162">MASELELHFCEDSHLTECMRLRAQSVQDRNQTRQDGEKLLRPKEYVYRLEFTEQKLKFQKWNIQLGVPGKIIITGTSQHWTPDLTNLMTRQLLDPAGIFWKKEGEDQIQCYEADAQEFGERIAELARIRKVMYFLVTFEDGTDPANINCSITFKV</sequence>
<dbReference type="InterPro" id="IPR036727">
    <property type="entry name" value="Olfactory_marker_sf"/>
</dbReference>
<dbReference type="GO" id="GO:0007165">
    <property type="term" value="P:signal transduction"/>
    <property type="evidence" value="ECO:0007669"/>
    <property type="project" value="InterPro"/>
</dbReference>
<dbReference type="SUPFAM" id="SSF63697">
    <property type="entry name" value="Olfactory marker protein"/>
    <property type="match status" value="1"/>
</dbReference>